<accession>A0A1D2MHG1</accession>
<dbReference type="PANTHER" id="PTHR20958">
    <property type="entry name" value="GLYCINE N-ACYLTRANSFERASE-LIKE PROTEIN"/>
    <property type="match status" value="1"/>
</dbReference>
<reference evidence="2 3" key="1">
    <citation type="journal article" date="2016" name="Genome Biol. Evol.">
        <title>Gene Family Evolution Reflects Adaptation to Soil Environmental Stressors in the Genome of the Collembolan Orchesella cincta.</title>
        <authorList>
            <person name="Faddeeva-Vakhrusheva A."/>
            <person name="Derks M.F."/>
            <person name="Anvar S.Y."/>
            <person name="Agamennone V."/>
            <person name="Suring W."/>
            <person name="Smit S."/>
            <person name="van Straalen N.M."/>
            <person name="Roelofs D."/>
        </authorList>
    </citation>
    <scope>NUCLEOTIDE SEQUENCE [LARGE SCALE GENOMIC DNA]</scope>
    <source>
        <tissue evidence="2">Mixed pool</tissue>
    </source>
</reference>
<dbReference type="STRING" id="48709.A0A1D2MHG1"/>
<dbReference type="OrthoDB" id="61870at2759"/>
<dbReference type="Pfam" id="PF08445">
    <property type="entry name" value="FR47"/>
    <property type="match status" value="1"/>
</dbReference>
<dbReference type="InterPro" id="IPR016181">
    <property type="entry name" value="Acyl_CoA_acyltransferase"/>
</dbReference>
<proteinExistence type="predicted"/>
<feature type="domain" description="N-acetyltransferase" evidence="1">
    <location>
        <begin position="168"/>
        <end position="306"/>
    </location>
</feature>
<sequence>MGPRFEKIACTRESLQLIEDRFLKRLPESLHILVICRIARQDRYSKNTSVQFYKYSDPTSEESMRLADEDPFLICIQRPNIHALKGIILLPPVNPTPTQVQTFDNFIGWNRDQVFQAVPSSFWEPLQQLCHKHHNLNHDNSLGIPGIMLAMENEEARQLITPSSNEEIVIRSLDQTDVPAVVGGWKWAVEHSEAQIRETIKTLVSCGLFVKTNGENDGEIAEDLASCVMLSPLGTFNVLYTPEKYRKRGYASFVMKTITKETSTQLNIPCLAEVETWNDASKTLLQKVGYKEVYQTRWYYYEPPLE</sequence>
<gene>
    <name evidence="2" type="ORF">Ocin01_14318</name>
</gene>
<dbReference type="OMA" id="HEMITAF"/>
<name>A0A1D2MHG1_ORCCI</name>
<evidence type="ECO:0000259" key="1">
    <source>
        <dbReference type="PROSITE" id="PS51186"/>
    </source>
</evidence>
<evidence type="ECO:0000313" key="2">
    <source>
        <dbReference type="EMBL" id="ODM92361.1"/>
    </source>
</evidence>
<organism evidence="2 3">
    <name type="scientific">Orchesella cincta</name>
    <name type="common">Springtail</name>
    <name type="synonym">Podura cincta</name>
    <dbReference type="NCBI Taxonomy" id="48709"/>
    <lineage>
        <taxon>Eukaryota</taxon>
        <taxon>Metazoa</taxon>
        <taxon>Ecdysozoa</taxon>
        <taxon>Arthropoda</taxon>
        <taxon>Hexapoda</taxon>
        <taxon>Collembola</taxon>
        <taxon>Entomobryomorpha</taxon>
        <taxon>Entomobryoidea</taxon>
        <taxon>Orchesellidae</taxon>
        <taxon>Orchesellinae</taxon>
        <taxon>Orchesella</taxon>
    </lineage>
</organism>
<dbReference type="SUPFAM" id="SSF55729">
    <property type="entry name" value="Acyl-CoA N-acyltransferases (Nat)"/>
    <property type="match status" value="1"/>
</dbReference>
<dbReference type="PROSITE" id="PS51186">
    <property type="entry name" value="GNAT"/>
    <property type="match status" value="1"/>
</dbReference>
<protein>
    <recommendedName>
        <fullName evidence="1">N-acetyltransferase domain-containing protein</fullName>
    </recommendedName>
</protein>
<dbReference type="InterPro" id="IPR000182">
    <property type="entry name" value="GNAT_dom"/>
</dbReference>
<dbReference type="PANTHER" id="PTHR20958:SF6">
    <property type="entry name" value="GLYCINE N-ACYLTRANSFERASE-LIKE PROTEIN"/>
    <property type="match status" value="1"/>
</dbReference>
<dbReference type="InterPro" id="IPR013653">
    <property type="entry name" value="GCN5-like_dom"/>
</dbReference>
<dbReference type="Gene3D" id="3.40.630.30">
    <property type="match status" value="1"/>
</dbReference>
<dbReference type="InterPro" id="IPR053225">
    <property type="entry name" value="Acyl-CoA_N-acyltransferase"/>
</dbReference>
<comment type="caution">
    <text evidence="2">The sequence shown here is derived from an EMBL/GenBank/DDBJ whole genome shotgun (WGS) entry which is preliminary data.</text>
</comment>
<dbReference type="GO" id="GO:0016747">
    <property type="term" value="F:acyltransferase activity, transferring groups other than amino-acyl groups"/>
    <property type="evidence" value="ECO:0007669"/>
    <property type="project" value="InterPro"/>
</dbReference>
<dbReference type="AlphaFoldDB" id="A0A1D2MHG1"/>
<dbReference type="Proteomes" id="UP000094527">
    <property type="component" value="Unassembled WGS sequence"/>
</dbReference>
<keyword evidence="3" id="KW-1185">Reference proteome</keyword>
<evidence type="ECO:0000313" key="3">
    <source>
        <dbReference type="Proteomes" id="UP000094527"/>
    </source>
</evidence>
<dbReference type="EMBL" id="LJIJ01001251">
    <property type="protein sequence ID" value="ODM92361.1"/>
    <property type="molecule type" value="Genomic_DNA"/>
</dbReference>